<organism evidence="1 2">
    <name type="scientific">Paraglaciecola arctica BSs20135</name>
    <dbReference type="NCBI Taxonomy" id="493475"/>
    <lineage>
        <taxon>Bacteria</taxon>
        <taxon>Pseudomonadati</taxon>
        <taxon>Pseudomonadota</taxon>
        <taxon>Gammaproteobacteria</taxon>
        <taxon>Alteromonadales</taxon>
        <taxon>Alteromonadaceae</taxon>
        <taxon>Paraglaciecola</taxon>
    </lineage>
</organism>
<sequence length="38" mass="4322">MLSRLSMGALGCDYDRSAKVKSIKLLQAFKHSPYTNQY</sequence>
<accession>K6XKC3</accession>
<keyword evidence="2" id="KW-1185">Reference proteome</keyword>
<protein>
    <submittedName>
        <fullName evidence="1">Uncharacterized protein</fullName>
    </submittedName>
</protein>
<reference evidence="1 2" key="1">
    <citation type="journal article" date="2017" name="Antonie Van Leeuwenhoek">
        <title>Rhizobium rhizosphaerae sp. nov., a novel species isolated from rice rhizosphere.</title>
        <authorList>
            <person name="Zhao J.J."/>
            <person name="Zhang J."/>
            <person name="Zhang R.J."/>
            <person name="Zhang C.W."/>
            <person name="Yin H.Q."/>
            <person name="Zhang X.X."/>
        </authorList>
    </citation>
    <scope>NUCLEOTIDE SEQUENCE [LARGE SCALE GENOMIC DNA]</scope>
    <source>
        <strain evidence="1 2">BSs20135</strain>
    </source>
</reference>
<gene>
    <name evidence="1" type="ORF">GARC_4177</name>
</gene>
<evidence type="ECO:0000313" key="2">
    <source>
        <dbReference type="Proteomes" id="UP000006327"/>
    </source>
</evidence>
<name>K6XKC3_9ALTE</name>
<proteinExistence type="predicted"/>
<evidence type="ECO:0000313" key="1">
    <source>
        <dbReference type="EMBL" id="GAC21119.1"/>
    </source>
</evidence>
<comment type="caution">
    <text evidence="1">The sequence shown here is derived from an EMBL/GenBank/DDBJ whole genome shotgun (WGS) entry which is preliminary data.</text>
</comment>
<dbReference type="AlphaFoldDB" id="K6XKC3"/>
<dbReference type="EMBL" id="BAEO01000060">
    <property type="protein sequence ID" value="GAC21119.1"/>
    <property type="molecule type" value="Genomic_DNA"/>
</dbReference>
<dbReference type="Proteomes" id="UP000006327">
    <property type="component" value="Unassembled WGS sequence"/>
</dbReference>